<dbReference type="EMBL" id="GGEC01012674">
    <property type="protein sequence ID" value="MBW93157.1"/>
    <property type="molecule type" value="Transcribed_RNA"/>
</dbReference>
<name>A0A2P2JI60_RHIMU</name>
<proteinExistence type="predicted"/>
<sequence length="61" mass="7011">MVKICLRPTDASTVEWKRHFEHMQSVPIFLGEVPVAQVTSSVTRVQSHITIYNQKDKQTTI</sequence>
<reference evidence="1" key="1">
    <citation type="submission" date="2018-02" db="EMBL/GenBank/DDBJ databases">
        <title>Rhizophora mucronata_Transcriptome.</title>
        <authorList>
            <person name="Meera S.P."/>
            <person name="Sreeshan A."/>
            <person name="Augustine A."/>
        </authorList>
    </citation>
    <scope>NUCLEOTIDE SEQUENCE</scope>
    <source>
        <tissue evidence="1">Leaf</tissue>
    </source>
</reference>
<organism evidence="1">
    <name type="scientific">Rhizophora mucronata</name>
    <name type="common">Asiatic mangrove</name>
    <dbReference type="NCBI Taxonomy" id="61149"/>
    <lineage>
        <taxon>Eukaryota</taxon>
        <taxon>Viridiplantae</taxon>
        <taxon>Streptophyta</taxon>
        <taxon>Embryophyta</taxon>
        <taxon>Tracheophyta</taxon>
        <taxon>Spermatophyta</taxon>
        <taxon>Magnoliopsida</taxon>
        <taxon>eudicotyledons</taxon>
        <taxon>Gunneridae</taxon>
        <taxon>Pentapetalae</taxon>
        <taxon>rosids</taxon>
        <taxon>fabids</taxon>
        <taxon>Malpighiales</taxon>
        <taxon>Rhizophoraceae</taxon>
        <taxon>Rhizophora</taxon>
    </lineage>
</organism>
<evidence type="ECO:0000313" key="1">
    <source>
        <dbReference type="EMBL" id="MBW93157.1"/>
    </source>
</evidence>
<accession>A0A2P2JI60</accession>
<dbReference type="AlphaFoldDB" id="A0A2P2JI60"/>
<protein>
    <submittedName>
        <fullName evidence="1">Uncharacterized protein</fullName>
    </submittedName>
</protein>